<proteinExistence type="predicted"/>
<dbReference type="EMBL" id="CM056806">
    <property type="protein sequence ID" value="KAJ8705068.1"/>
    <property type="molecule type" value="Genomic_DNA"/>
</dbReference>
<dbReference type="Proteomes" id="UP001231649">
    <property type="component" value="Chromosome 30"/>
</dbReference>
<sequence length="113" mass="12795">MEEKNILRRPQIKRDKGRKMMLSFVRVVKRYNSQGLTSDSPRSEGRIVLRVPSLRTKIVSGHFRDQSATVYSASRTSVKLIKMVGARGTPYAAASLNRFDFPNTNSASRRHNG</sequence>
<reference evidence="1" key="1">
    <citation type="submission" date="2023-03" db="EMBL/GenBank/DDBJ databases">
        <title>Chromosome-level genomes of two armyworms, Mythimna separata and Mythimna loreyi, provide insights into the biosynthesis and reception of sex pheromones.</title>
        <authorList>
            <person name="Zhao H."/>
        </authorList>
    </citation>
    <scope>NUCLEOTIDE SEQUENCE</scope>
    <source>
        <strain evidence="1">BeijingLab</strain>
    </source>
</reference>
<comment type="caution">
    <text evidence="1">The sequence shown here is derived from an EMBL/GenBank/DDBJ whole genome shotgun (WGS) entry which is preliminary data.</text>
</comment>
<keyword evidence="2" id="KW-1185">Reference proteome</keyword>
<protein>
    <submittedName>
        <fullName evidence="1">Uncharacterized protein</fullName>
    </submittedName>
</protein>
<organism evidence="1 2">
    <name type="scientific">Mythimna loreyi</name>
    <dbReference type="NCBI Taxonomy" id="667449"/>
    <lineage>
        <taxon>Eukaryota</taxon>
        <taxon>Metazoa</taxon>
        <taxon>Ecdysozoa</taxon>
        <taxon>Arthropoda</taxon>
        <taxon>Hexapoda</taxon>
        <taxon>Insecta</taxon>
        <taxon>Pterygota</taxon>
        <taxon>Neoptera</taxon>
        <taxon>Endopterygota</taxon>
        <taxon>Lepidoptera</taxon>
        <taxon>Glossata</taxon>
        <taxon>Ditrysia</taxon>
        <taxon>Noctuoidea</taxon>
        <taxon>Noctuidae</taxon>
        <taxon>Noctuinae</taxon>
        <taxon>Hadenini</taxon>
        <taxon>Mythimna</taxon>
    </lineage>
</organism>
<accession>A0ACC2Q2T3</accession>
<evidence type="ECO:0000313" key="2">
    <source>
        <dbReference type="Proteomes" id="UP001231649"/>
    </source>
</evidence>
<gene>
    <name evidence="1" type="ORF">PYW08_012388</name>
</gene>
<evidence type="ECO:0000313" key="1">
    <source>
        <dbReference type="EMBL" id="KAJ8705068.1"/>
    </source>
</evidence>
<name>A0ACC2Q2T3_9NEOP</name>